<evidence type="ECO:0000313" key="3">
    <source>
        <dbReference type="Proteomes" id="UP000039865"/>
    </source>
</evidence>
<gene>
    <name evidence="2" type="primary">Contig8508.g9078</name>
    <name evidence="2" type="ORF">STYLEM_5231</name>
</gene>
<keyword evidence="1" id="KW-1133">Transmembrane helix</keyword>
<dbReference type="AlphaFoldDB" id="A0A078A1W5"/>
<organism evidence="2 3">
    <name type="scientific">Stylonychia lemnae</name>
    <name type="common">Ciliate</name>
    <dbReference type="NCBI Taxonomy" id="5949"/>
    <lineage>
        <taxon>Eukaryota</taxon>
        <taxon>Sar</taxon>
        <taxon>Alveolata</taxon>
        <taxon>Ciliophora</taxon>
        <taxon>Intramacronucleata</taxon>
        <taxon>Spirotrichea</taxon>
        <taxon>Stichotrichia</taxon>
        <taxon>Sporadotrichida</taxon>
        <taxon>Oxytrichidae</taxon>
        <taxon>Stylonychinae</taxon>
        <taxon>Stylonychia</taxon>
    </lineage>
</organism>
<keyword evidence="1" id="KW-0472">Membrane</keyword>
<dbReference type="InParanoid" id="A0A078A1W5"/>
<proteinExistence type="predicted"/>
<feature type="transmembrane region" description="Helical" evidence="1">
    <location>
        <begin position="43"/>
        <end position="62"/>
    </location>
</feature>
<feature type="transmembrane region" description="Helical" evidence="1">
    <location>
        <begin position="269"/>
        <end position="290"/>
    </location>
</feature>
<keyword evidence="1" id="KW-0812">Transmembrane</keyword>
<evidence type="ECO:0008006" key="4">
    <source>
        <dbReference type="Google" id="ProtNLM"/>
    </source>
</evidence>
<dbReference type="GO" id="GO:0005634">
    <property type="term" value="C:nucleus"/>
    <property type="evidence" value="ECO:0007669"/>
    <property type="project" value="TreeGrafter"/>
</dbReference>
<dbReference type="PANTHER" id="PTHR31398">
    <property type="entry name" value="MEIOTIC NUCLEAR DIVISION PROTEIN 1 HOMOLOG"/>
    <property type="match status" value="1"/>
</dbReference>
<dbReference type="GO" id="GO:0007131">
    <property type="term" value="P:reciprocal meiotic recombination"/>
    <property type="evidence" value="ECO:0007669"/>
    <property type="project" value="TreeGrafter"/>
</dbReference>
<keyword evidence="3" id="KW-1185">Reference proteome</keyword>
<accession>A0A078A1W5</accession>
<dbReference type="Proteomes" id="UP000039865">
    <property type="component" value="Unassembled WGS sequence"/>
</dbReference>
<name>A0A078A1W5_STYLE</name>
<evidence type="ECO:0000313" key="2">
    <source>
        <dbReference type="EMBL" id="CDW76231.1"/>
    </source>
</evidence>
<dbReference type="PANTHER" id="PTHR31398:SF0">
    <property type="entry name" value="MEIOTIC NUCLEAR DIVISION PROTEIN 1 HOMOLOG"/>
    <property type="match status" value="1"/>
</dbReference>
<reference evidence="2 3" key="1">
    <citation type="submission" date="2014-06" db="EMBL/GenBank/DDBJ databases">
        <authorList>
            <person name="Swart Estienne"/>
        </authorList>
    </citation>
    <scope>NUCLEOTIDE SEQUENCE [LARGE SCALE GENOMIC DNA]</scope>
    <source>
        <strain evidence="2 3">130c</strain>
    </source>
</reference>
<protein>
    <recommendedName>
        <fullName evidence="4">Transmembrane protein</fullName>
    </recommendedName>
</protein>
<dbReference type="OrthoDB" id="298603at2759"/>
<dbReference type="EMBL" id="CCKQ01005077">
    <property type="protein sequence ID" value="CDW76231.1"/>
    <property type="molecule type" value="Genomic_DNA"/>
</dbReference>
<evidence type="ECO:0000256" key="1">
    <source>
        <dbReference type="SAM" id="Phobius"/>
    </source>
</evidence>
<sequence length="522" mass="60771">MTQAQSKAQNNFRIKFKNYIKSQDIFGHQISFTYKNSSTFKSFLGGIVTLIFRIAVLVYLVTELINAMQKKSTISNSTYIRNIAEDFTVYEMTNQKFDLAFQIQLDGAYAPQDLSKFLEFTFSEIGFEWAPDGKSYKQNYREIPLIRCPNGRFNNETIQTDNIKLTESYLCHQTIDFKFKVAQKKNITCGTEAEINSVFDRLSINVGLMNQFVDVNDKSSNPIKTLIKSLYMTSNSIQQTRKYGHILVTLTTTRVVYTVADALSTTGGFLGIISIILNYLLCWFQVSMFYQSIVHDMFFVEKQNDKKKVGKSDKSQTNLKLFPSLEQKKRLFQIARKKIDKRLEIERIFETMKTASLLNKIILSKYQRKLTPFFRSSLVRSKVDLSDIKKIDQKLQMGNKKEEVSEWPSMSKLLRKQVNNIDLKYRDDSNTQNKTEVQDLMEQTSYDQALNSQFRVNDQNDSTPKRHNLRNSSQFSIQNEDDLFVEKIISDEIKHMESNIDMSLIKEYDSVKSKYNSQFKNN</sequence>